<evidence type="ECO:0000259" key="13">
    <source>
        <dbReference type="PROSITE" id="PS51192"/>
    </source>
</evidence>
<dbReference type="PROSITE" id="PS51195">
    <property type="entry name" value="Q_MOTIF"/>
    <property type="match status" value="1"/>
</dbReference>
<dbReference type="AlphaFoldDB" id="A0A1G5ZAK9"/>
<evidence type="ECO:0000256" key="9">
    <source>
        <dbReference type="ARBA" id="ARBA00074363"/>
    </source>
</evidence>
<dbReference type="GO" id="GO:0005524">
    <property type="term" value="F:ATP binding"/>
    <property type="evidence" value="ECO:0007669"/>
    <property type="project" value="UniProtKB-KW"/>
</dbReference>
<keyword evidence="4 11" id="KW-0378">Hydrolase</keyword>
<dbReference type="InterPro" id="IPR005580">
    <property type="entry name" value="DbpA/CsdA_RNA-bd_dom"/>
</dbReference>
<dbReference type="GO" id="GO:0005840">
    <property type="term" value="C:ribosome"/>
    <property type="evidence" value="ECO:0007669"/>
    <property type="project" value="TreeGrafter"/>
</dbReference>
<comment type="similarity">
    <text evidence="7 11">Belongs to the DEAD box helicase family.</text>
</comment>
<evidence type="ECO:0000256" key="11">
    <source>
        <dbReference type="RuleBase" id="RU000492"/>
    </source>
</evidence>
<dbReference type="EC" id="3.6.4.13" evidence="1"/>
<proteinExistence type="inferred from homology"/>
<dbReference type="Gene3D" id="3.40.50.300">
    <property type="entry name" value="P-loop containing nucleotide triphosphate hydrolases"/>
    <property type="match status" value="2"/>
</dbReference>
<dbReference type="STRING" id="279824.SAMN03080617_03418"/>
<evidence type="ECO:0000256" key="2">
    <source>
        <dbReference type="ARBA" id="ARBA00022490"/>
    </source>
</evidence>
<keyword evidence="17" id="KW-1185">Reference proteome</keyword>
<dbReference type="InterPro" id="IPR027417">
    <property type="entry name" value="P-loop_NTPase"/>
</dbReference>
<dbReference type="CDD" id="cd00268">
    <property type="entry name" value="DEADc"/>
    <property type="match status" value="1"/>
</dbReference>
<dbReference type="SMART" id="SM00487">
    <property type="entry name" value="DEXDc"/>
    <property type="match status" value="1"/>
</dbReference>
<evidence type="ECO:0000256" key="6">
    <source>
        <dbReference type="ARBA" id="ARBA00022840"/>
    </source>
</evidence>
<dbReference type="InterPro" id="IPR001650">
    <property type="entry name" value="Helicase_C-like"/>
</dbReference>
<evidence type="ECO:0000256" key="7">
    <source>
        <dbReference type="ARBA" id="ARBA00038437"/>
    </source>
</evidence>
<evidence type="ECO:0000256" key="8">
    <source>
        <dbReference type="ARBA" id="ARBA00047984"/>
    </source>
</evidence>
<dbReference type="CDD" id="cd18787">
    <property type="entry name" value="SF2_C_DEAD"/>
    <property type="match status" value="1"/>
</dbReference>
<dbReference type="GO" id="GO:0033592">
    <property type="term" value="F:RNA strand annealing activity"/>
    <property type="evidence" value="ECO:0007669"/>
    <property type="project" value="TreeGrafter"/>
</dbReference>
<dbReference type="Pfam" id="PF03880">
    <property type="entry name" value="DbpA"/>
    <property type="match status" value="1"/>
</dbReference>
<dbReference type="SMART" id="SM00490">
    <property type="entry name" value="HELICc"/>
    <property type="match status" value="1"/>
</dbReference>
<evidence type="ECO:0000313" key="16">
    <source>
        <dbReference type="EMBL" id="SDA91470.1"/>
    </source>
</evidence>
<keyword evidence="5 11" id="KW-0347">Helicase</keyword>
<evidence type="ECO:0000256" key="5">
    <source>
        <dbReference type="ARBA" id="ARBA00022806"/>
    </source>
</evidence>
<dbReference type="PROSITE" id="PS00039">
    <property type="entry name" value="DEAD_ATP_HELICASE"/>
    <property type="match status" value="1"/>
</dbReference>
<dbReference type="Gene3D" id="3.30.70.330">
    <property type="match status" value="1"/>
</dbReference>
<dbReference type="EMBL" id="FMXE01000029">
    <property type="protein sequence ID" value="SDA91470.1"/>
    <property type="molecule type" value="Genomic_DNA"/>
</dbReference>
<dbReference type="InterPro" id="IPR044742">
    <property type="entry name" value="DEAD/DEAH_RhlB"/>
</dbReference>
<evidence type="ECO:0000313" key="17">
    <source>
        <dbReference type="Proteomes" id="UP000198756"/>
    </source>
</evidence>
<keyword evidence="6 11" id="KW-0067">ATP-binding</keyword>
<evidence type="ECO:0000256" key="4">
    <source>
        <dbReference type="ARBA" id="ARBA00022801"/>
    </source>
</evidence>
<dbReference type="OrthoDB" id="9785240at2"/>
<gene>
    <name evidence="16" type="ORF">SAMN03080617_03418</name>
</gene>
<feature type="short sequence motif" description="Q motif" evidence="10">
    <location>
        <begin position="5"/>
        <end position="33"/>
    </location>
</feature>
<dbReference type="CDD" id="cd12252">
    <property type="entry name" value="RRM_DbpA"/>
    <property type="match status" value="1"/>
</dbReference>
<feature type="domain" description="Helicase C-terminal" evidence="14">
    <location>
        <begin position="218"/>
        <end position="380"/>
    </location>
</feature>
<dbReference type="Pfam" id="PF00270">
    <property type="entry name" value="DEAD"/>
    <property type="match status" value="1"/>
</dbReference>
<dbReference type="Proteomes" id="UP000198756">
    <property type="component" value="Unassembled WGS sequence"/>
</dbReference>
<reference evidence="17" key="1">
    <citation type="submission" date="2016-10" db="EMBL/GenBank/DDBJ databases">
        <authorList>
            <person name="Varghese N."/>
            <person name="Submissions S."/>
        </authorList>
    </citation>
    <scope>NUCLEOTIDE SEQUENCE [LARGE SCALE GENOMIC DNA]</scope>
    <source>
        <strain evidence="17">DSM 22703</strain>
    </source>
</reference>
<feature type="domain" description="DEAD-box RNA helicase Q" evidence="15">
    <location>
        <begin position="5"/>
        <end position="33"/>
    </location>
</feature>
<keyword evidence="2" id="KW-0963">Cytoplasm</keyword>
<dbReference type="PANTHER" id="PTHR47963">
    <property type="entry name" value="DEAD-BOX ATP-DEPENDENT RNA HELICASE 47, MITOCHONDRIAL"/>
    <property type="match status" value="1"/>
</dbReference>
<dbReference type="InterPro" id="IPR014001">
    <property type="entry name" value="Helicase_ATP-bd"/>
</dbReference>
<feature type="compositionally biased region" description="Basic and acidic residues" evidence="12">
    <location>
        <begin position="450"/>
        <end position="530"/>
    </location>
</feature>
<evidence type="ECO:0000256" key="3">
    <source>
        <dbReference type="ARBA" id="ARBA00022741"/>
    </source>
</evidence>
<evidence type="ECO:0000259" key="14">
    <source>
        <dbReference type="PROSITE" id="PS51194"/>
    </source>
</evidence>
<dbReference type="GO" id="GO:0005829">
    <property type="term" value="C:cytosol"/>
    <property type="evidence" value="ECO:0007669"/>
    <property type="project" value="TreeGrafter"/>
</dbReference>
<dbReference type="InterPro" id="IPR050547">
    <property type="entry name" value="DEAD_box_RNA_helicases"/>
</dbReference>
<sequence>MEITTQFSDLGISVEILRAVEEMGYTTPSPIQLQAIPFVLEGRDLIGQAQTGTGKTAAFAIPIIDLVDSELNKPQAIILCPTRELAVQVEGEIQKLSKYHRGINSVAIYGGESIDRQIRVLRKGVQIVVGTPGRVQDHINRGTLKLDSIGIIVLDEADEMLDMGFRDDIEAILSEMPAERQTVFFSATMAKPILDLTRKYQTNPEIIKVAKNELTVSKIEQVYYEVKPSLKMELMTRLMNINNYALSVVFCNTKRMTDEVTESLGARGILAEALHGDLSQAQRDKVMGKFRKGLCSVLVATDVAARGIDVDNVEAVFNYDLPLDEEYYVHRIGRTGRAGKSGTAITFITGRRETMKLRDLERFTKATINKMTPPSVTELVELKKAQLVKDVYRVLAVEEDNQLFEATIGQMLTEGLTIEQIALGLIKMNMGETVKELKEQDFGIDTYGGGDRRREGSRDGGRDGGRGGDRFGRGERSGSDRFGRGERESGGRFERGGERRERFGDRREGGARESAPRDGERRFAPREERTRDANMTRLFLNLGNKDRIRPNDIVGAIAGETGVPGKSIGGIDIFDNFSFVDVPQKDAEHVIKVMKNNTIKGKTVSMEISKG</sequence>
<accession>A0A1G5ZAK9</accession>
<protein>
    <recommendedName>
        <fullName evidence="9">DEAD-box ATP-dependent RNA helicase RhpA</fullName>
        <ecNumber evidence="1">3.6.4.13</ecNumber>
    </recommendedName>
</protein>
<evidence type="ECO:0000259" key="15">
    <source>
        <dbReference type="PROSITE" id="PS51195"/>
    </source>
</evidence>
<keyword evidence="3 11" id="KW-0547">Nucleotide-binding</keyword>
<organism evidence="16 17">
    <name type="scientific">Algoriphagus alkaliphilus</name>
    <dbReference type="NCBI Taxonomy" id="279824"/>
    <lineage>
        <taxon>Bacteria</taxon>
        <taxon>Pseudomonadati</taxon>
        <taxon>Bacteroidota</taxon>
        <taxon>Cytophagia</taxon>
        <taxon>Cytophagales</taxon>
        <taxon>Cyclobacteriaceae</taxon>
        <taxon>Algoriphagus</taxon>
    </lineage>
</organism>
<dbReference type="InterPro" id="IPR012677">
    <property type="entry name" value="Nucleotide-bd_a/b_plait_sf"/>
</dbReference>
<dbReference type="PROSITE" id="PS51194">
    <property type="entry name" value="HELICASE_CTER"/>
    <property type="match status" value="1"/>
</dbReference>
<comment type="catalytic activity">
    <reaction evidence="8">
        <text>ATP + H2O = ADP + phosphate + H(+)</text>
        <dbReference type="Rhea" id="RHEA:13065"/>
        <dbReference type="ChEBI" id="CHEBI:15377"/>
        <dbReference type="ChEBI" id="CHEBI:15378"/>
        <dbReference type="ChEBI" id="CHEBI:30616"/>
        <dbReference type="ChEBI" id="CHEBI:43474"/>
        <dbReference type="ChEBI" id="CHEBI:456216"/>
        <dbReference type="EC" id="3.6.4.13"/>
    </reaction>
</comment>
<dbReference type="GO" id="GO:0042255">
    <property type="term" value="P:ribosome assembly"/>
    <property type="evidence" value="ECO:0007669"/>
    <property type="project" value="UniProtKB-ARBA"/>
</dbReference>
<dbReference type="GO" id="GO:0003724">
    <property type="term" value="F:RNA helicase activity"/>
    <property type="evidence" value="ECO:0007669"/>
    <property type="project" value="UniProtKB-EC"/>
</dbReference>
<dbReference type="SUPFAM" id="SSF52540">
    <property type="entry name" value="P-loop containing nucleoside triphosphate hydrolases"/>
    <property type="match status" value="1"/>
</dbReference>
<dbReference type="RefSeq" id="WP_092732547.1">
    <property type="nucleotide sequence ID" value="NZ_FMXE01000029.1"/>
</dbReference>
<name>A0A1G5ZAK9_9BACT</name>
<dbReference type="GO" id="GO:0016787">
    <property type="term" value="F:hydrolase activity"/>
    <property type="evidence" value="ECO:0007669"/>
    <property type="project" value="UniProtKB-KW"/>
</dbReference>
<feature type="region of interest" description="Disordered" evidence="12">
    <location>
        <begin position="443"/>
        <end position="530"/>
    </location>
</feature>
<dbReference type="FunFam" id="3.40.50.300:FF:000108">
    <property type="entry name" value="ATP-dependent RNA helicase RhlE"/>
    <property type="match status" value="1"/>
</dbReference>
<dbReference type="InterPro" id="IPR014014">
    <property type="entry name" value="RNA_helicase_DEAD_Q_motif"/>
</dbReference>
<feature type="domain" description="Helicase ATP-binding" evidence="13">
    <location>
        <begin position="36"/>
        <end position="207"/>
    </location>
</feature>
<dbReference type="InterPro" id="IPR011545">
    <property type="entry name" value="DEAD/DEAH_box_helicase_dom"/>
</dbReference>
<dbReference type="PROSITE" id="PS51192">
    <property type="entry name" value="HELICASE_ATP_BIND_1"/>
    <property type="match status" value="1"/>
</dbReference>
<evidence type="ECO:0000256" key="12">
    <source>
        <dbReference type="SAM" id="MobiDB-lite"/>
    </source>
</evidence>
<dbReference type="Pfam" id="PF00271">
    <property type="entry name" value="Helicase_C"/>
    <property type="match status" value="1"/>
</dbReference>
<evidence type="ECO:0000256" key="10">
    <source>
        <dbReference type="PROSITE-ProRule" id="PRU00552"/>
    </source>
</evidence>
<evidence type="ECO:0000256" key="1">
    <source>
        <dbReference type="ARBA" id="ARBA00012552"/>
    </source>
</evidence>
<dbReference type="GO" id="GO:0009409">
    <property type="term" value="P:response to cold"/>
    <property type="evidence" value="ECO:0007669"/>
    <property type="project" value="TreeGrafter"/>
</dbReference>
<dbReference type="PANTHER" id="PTHR47963:SF8">
    <property type="entry name" value="ATP-DEPENDENT RNA HELICASE DEAD"/>
    <property type="match status" value="1"/>
</dbReference>
<dbReference type="InterPro" id="IPR000629">
    <property type="entry name" value="RNA-helicase_DEAD-box_CS"/>
</dbReference>